<protein>
    <recommendedName>
        <fullName evidence="3">Immunoglobulin V-set domain-containing protein</fullName>
    </recommendedName>
</protein>
<dbReference type="Gene3D" id="2.60.40.10">
    <property type="entry name" value="Immunoglobulins"/>
    <property type="match status" value="1"/>
</dbReference>
<keyword evidence="2" id="KW-1185">Reference proteome</keyword>
<evidence type="ECO:0000313" key="2">
    <source>
        <dbReference type="Proteomes" id="UP001381693"/>
    </source>
</evidence>
<reference evidence="1 2" key="1">
    <citation type="submission" date="2023-11" db="EMBL/GenBank/DDBJ databases">
        <title>Halocaridina rubra genome assembly.</title>
        <authorList>
            <person name="Smith C."/>
        </authorList>
    </citation>
    <scope>NUCLEOTIDE SEQUENCE [LARGE SCALE GENOMIC DNA]</scope>
    <source>
        <strain evidence="1">EP-1</strain>
        <tissue evidence="1">Whole</tissue>
    </source>
</reference>
<accession>A0AAN8ZV83</accession>
<dbReference type="InterPro" id="IPR013783">
    <property type="entry name" value="Ig-like_fold"/>
</dbReference>
<dbReference type="InterPro" id="IPR036179">
    <property type="entry name" value="Ig-like_dom_sf"/>
</dbReference>
<comment type="caution">
    <text evidence="1">The sequence shown here is derived from an EMBL/GenBank/DDBJ whole genome shotgun (WGS) entry which is preliminary data.</text>
</comment>
<gene>
    <name evidence="1" type="ORF">SK128_008826</name>
</gene>
<name>A0AAN8ZV83_HALRR</name>
<proteinExistence type="predicted"/>
<evidence type="ECO:0008006" key="3">
    <source>
        <dbReference type="Google" id="ProtNLM"/>
    </source>
</evidence>
<dbReference type="EMBL" id="JAXCGZ010020996">
    <property type="protein sequence ID" value="KAK7062966.1"/>
    <property type="molecule type" value="Genomic_DNA"/>
</dbReference>
<feature type="non-terminal residue" evidence="1">
    <location>
        <position position="1"/>
    </location>
</feature>
<dbReference type="SUPFAM" id="SSF48726">
    <property type="entry name" value="Immunoglobulin"/>
    <property type="match status" value="1"/>
</dbReference>
<organism evidence="1 2">
    <name type="scientific">Halocaridina rubra</name>
    <name type="common">Hawaiian red shrimp</name>
    <dbReference type="NCBI Taxonomy" id="373956"/>
    <lineage>
        <taxon>Eukaryota</taxon>
        <taxon>Metazoa</taxon>
        <taxon>Ecdysozoa</taxon>
        <taxon>Arthropoda</taxon>
        <taxon>Crustacea</taxon>
        <taxon>Multicrustacea</taxon>
        <taxon>Malacostraca</taxon>
        <taxon>Eumalacostraca</taxon>
        <taxon>Eucarida</taxon>
        <taxon>Decapoda</taxon>
        <taxon>Pleocyemata</taxon>
        <taxon>Caridea</taxon>
        <taxon>Atyoidea</taxon>
        <taxon>Atyidae</taxon>
        <taxon>Halocaridina</taxon>
    </lineage>
</organism>
<sequence length="64" mass="7177">YDGREPQLQEDIRAEEGDLIVTSVSASLTLFRITLTHSGLYECRVEFFHSPTHTAQVNLSIVGK</sequence>
<dbReference type="Proteomes" id="UP001381693">
    <property type="component" value="Unassembled WGS sequence"/>
</dbReference>
<dbReference type="AlphaFoldDB" id="A0AAN8ZV83"/>
<evidence type="ECO:0000313" key="1">
    <source>
        <dbReference type="EMBL" id="KAK7062966.1"/>
    </source>
</evidence>